<dbReference type="RefSeq" id="WP_157867034.1">
    <property type="nucleotide sequence ID" value="NC_002699.1"/>
</dbReference>
<organism evidence="1 2">
    <name type="scientific">Frankia torreyi</name>
    <dbReference type="NCBI Taxonomy" id="1856"/>
    <lineage>
        <taxon>Bacteria</taxon>
        <taxon>Bacillati</taxon>
        <taxon>Actinomycetota</taxon>
        <taxon>Actinomycetes</taxon>
        <taxon>Frankiales</taxon>
        <taxon>Frankiaceae</taxon>
        <taxon>Frankia</taxon>
    </lineage>
</organism>
<protein>
    <submittedName>
        <fullName evidence="1">Uncharacterized protein</fullName>
    </submittedName>
</protein>
<gene>
    <name evidence="1" type="ORF">FF36_05995</name>
</gene>
<reference evidence="2" key="1">
    <citation type="submission" date="2015-02" db="EMBL/GenBank/DDBJ databases">
        <title>Draft Genome of Frankia sp. CpI1-S.</title>
        <authorList>
            <person name="Oshone R.T."/>
            <person name="Ngom M."/>
            <person name="Ghodhbane-Gtari F."/>
            <person name="Gtari M."/>
            <person name="Morris K."/>
            <person name="Thomas K."/>
            <person name="Sen A."/>
            <person name="Tisa L.S."/>
        </authorList>
    </citation>
    <scope>NUCLEOTIDE SEQUENCE [LARGE SCALE GENOMIC DNA]</scope>
    <source>
        <strain evidence="2">CpI1-S</strain>
    </source>
</reference>
<dbReference type="EMBL" id="JYFN01000087">
    <property type="protein sequence ID" value="KJE19740.1"/>
    <property type="molecule type" value="Genomic_DNA"/>
</dbReference>
<name>A0A0D8B6M3_9ACTN</name>
<evidence type="ECO:0000313" key="2">
    <source>
        <dbReference type="Proteomes" id="UP000032545"/>
    </source>
</evidence>
<keyword evidence="2" id="KW-1185">Reference proteome</keyword>
<comment type="caution">
    <text evidence="1">The sequence shown here is derived from an EMBL/GenBank/DDBJ whole genome shotgun (WGS) entry which is preliminary data.</text>
</comment>
<proteinExistence type="predicted"/>
<accession>A0A0D8B6M3</accession>
<evidence type="ECO:0000313" key="1">
    <source>
        <dbReference type="EMBL" id="KJE19740.1"/>
    </source>
</evidence>
<sequence length="49" mass="5367">MAGHTYTCPHCNITSQPLASAAEATQMLTTHLQVQHGHLGRREPQAQSR</sequence>
<reference evidence="1 2" key="2">
    <citation type="journal article" date="2016" name="Genome Announc.">
        <title>Permanent Draft Genome Sequences for Two Variants of Frankia sp. Strain CpI1, the First Frankia Strain Isolated from Root Nodules of Comptonia peregrina.</title>
        <authorList>
            <person name="Oshone R."/>
            <person name="Hurst S.G.IV."/>
            <person name="Abebe-Akele F."/>
            <person name="Simpson S."/>
            <person name="Morris K."/>
            <person name="Thomas W.K."/>
            <person name="Tisa L.S."/>
        </authorList>
    </citation>
    <scope>NUCLEOTIDE SEQUENCE [LARGE SCALE GENOMIC DNA]</scope>
    <source>
        <strain evidence="2">CpI1-S</strain>
    </source>
</reference>
<dbReference type="AlphaFoldDB" id="A0A0D8B6M3"/>
<dbReference type="Proteomes" id="UP000032545">
    <property type="component" value="Unassembled WGS sequence"/>
</dbReference>